<evidence type="ECO:0000313" key="11">
    <source>
        <dbReference type="Proteomes" id="UP001235939"/>
    </source>
</evidence>
<dbReference type="CDD" id="cd09274">
    <property type="entry name" value="RNase_HI_RT_Ty3"/>
    <property type="match status" value="1"/>
</dbReference>
<sequence length="1765" mass="200226">MENQARSDATSEGNTTPSIVTDIVAQLAAALRDIINPGQRDSDLPRYDGTYPAANFFQQYDDIADRAYLTGTKGLQKLPAQLSGEPLTFFRQLDLANKSYDQARQVLIDLYPGTVEVSFSKFLALKLTPQTTLQGYYKEKNAMGLQLNLPTDIILESLTEGLPTADQRLVRTVSPNTLKDWHDLMARIKGSSVLAPARPTPEPTSSRHDGHITLAREQPNRPYNMPPRFFSTPRLPRHADSSVPSQPPSPCHYCRGNHWNAQCPRRQPSGRNNVFYQETTGRQPRTSPSTARSQPARSAPSSDTTVQTTPRSEEIGDSKLPFGILSLNTLSNFKLKIDLCNFVVFQNEAPLPPTVYHFSLVNDSCNYGKSLENSSKMANLATYQHNPSMHVSDTSRHGFSYMSPSHETISNCDFASPKKHVDMPQNNVFNDCIPNYTTNVCQIPASQSCSNSNIPLSFLDIINRYSHIFSSNKFDVPKLKIPPVKIHTLSDKIIALRPYRASLVDQREIQEQVNQMLKFGIIEPSFSPYASPVTLVTKKDKTKRFCVDFRKLNEIICPDVHPLPLIETVLDKLAHAKIFTNVDISSAFWEVEIEPSSRNLLAFVTLEGQYQFSRLPFGLRNSPQIYERALSQWLKTIKNPTGRLFRWSLKMSTYEYEIRYIKGSKQHEADLLSRNPFCGFLSAAQIKEKQPFELPYPNATINPEGLHTLTRKGVTKVIVPPSLQHTLINKVHVEYNHPGVSQMTRIISTQYTWRGMTHSIAKYVRSCPTCQLIKRPKGPNYGTLGQLPPVSHPFDTLSIDTIAGFSKYGSSKTYLHVIVDHLSRYAWTFPSKSTSTLTYLQCLKKVMQSDTPKCLLSDRAPAFTSPKFRRFLLRHGIQPLLTTSNNPQANGLCERLNATLTGKLRILHLENPKVSWIKLIKTVTDKYNQTLHTITGFPPSFLMYNIIPTGLSYHIDPYPPVEEARKIAIKRTLDRHAKEKIKYDSKHRTPQFEVGDIVLVKAYHHPNSGKLLPYFTGPYTILEIISPNVVRINRANQPLNRDNDTVHVNKLKYYTEEAQQQGLSSKESLSMMPMLFKGKALEMYALICRDISSLEELHSRMKRFFHEPEHGLHRKFWQVRKGREQSVKEYYFAKIKLATKLGLSQELILEGLTSGIESEFERFLIAASPTSLERWLEIAEAIEVSHCRTTSSASGMEMGYPARRRPSTSWQGGQGFRTRNWREGRNDRPGTHLPPTRSQTASLAAVQDHEGAVLKQEYPDGTQKPFTYFSRALRGAESKYTITELELLAVVETCKRYHPYISGSHVIVHTDHKALIWLNSFKHTNGRLFRWSLKLSEYDLDFNYNKGCENHEADMLSRLPYSYFLSAQALKQNQGDLSIPPSKLYSIVDGITYIRLNNKDRVVVPPELQDDLIQKAHESLGHPGISAMIRALSVQYYFKGMIGKIKNYVKNCKECQTIKSSTQPSYGLMGSLPRAAKPFDVVALDTVLGLGGYNSAKNCVHTVIDHHSRYIWGYASKGTSIATYINIINQLLNIGKPRILVTDRHPSFVSKRFNKFLQEKGIKHVMTSPSHPECNGLVERANATLIGRLKIQHQGNPRAPWPKLLQKTLEEYRDTPHSTTTFPPIYLLYGTLPSYMSDLTNPYPPVERARTIANEKTEELHKRLVKRYNSSHRFPNLKIGDKVLYRIPHQVGHGKLSPVYYPDPYTVLSTPSPHTVEINKPCQPENKPSTIVNVSKLKLWDPISTSNEGRRNYPFPFQDVEDLNG</sequence>
<keyword evidence="11" id="KW-1185">Reference proteome</keyword>
<keyword evidence="7" id="KW-0695">RNA-directed DNA polymerase</keyword>
<keyword evidence="6" id="KW-0378">Hydrolase</keyword>
<evidence type="ECO:0000259" key="9">
    <source>
        <dbReference type="PROSITE" id="PS50994"/>
    </source>
</evidence>
<dbReference type="InterPro" id="IPR036397">
    <property type="entry name" value="RNaseH_sf"/>
</dbReference>
<dbReference type="InterPro" id="IPR041588">
    <property type="entry name" value="Integrase_H2C2"/>
</dbReference>
<evidence type="ECO:0000256" key="7">
    <source>
        <dbReference type="ARBA" id="ARBA00022918"/>
    </source>
</evidence>
<dbReference type="InterPro" id="IPR001584">
    <property type="entry name" value="Integrase_cat-core"/>
</dbReference>
<feature type="domain" description="Integrase catalytic" evidence="9">
    <location>
        <begin position="784"/>
        <end position="947"/>
    </location>
</feature>
<evidence type="ECO:0000256" key="4">
    <source>
        <dbReference type="ARBA" id="ARBA00022722"/>
    </source>
</evidence>
<evidence type="ECO:0000256" key="6">
    <source>
        <dbReference type="ARBA" id="ARBA00022801"/>
    </source>
</evidence>
<dbReference type="PROSITE" id="PS50994">
    <property type="entry name" value="INTEGRASE"/>
    <property type="match status" value="2"/>
</dbReference>
<feature type="region of interest" description="Disordered" evidence="8">
    <location>
        <begin position="215"/>
        <end position="249"/>
    </location>
</feature>
<keyword evidence="5" id="KW-0255">Endonuclease</keyword>
<evidence type="ECO:0000256" key="1">
    <source>
        <dbReference type="ARBA" id="ARBA00012493"/>
    </source>
</evidence>
<dbReference type="Gene3D" id="3.30.420.10">
    <property type="entry name" value="Ribonuclease H-like superfamily/Ribonuclease H"/>
    <property type="match status" value="2"/>
</dbReference>
<dbReference type="Gene3D" id="1.10.340.70">
    <property type="match status" value="2"/>
</dbReference>
<accession>A0ABY6KEI2</accession>
<feature type="compositionally biased region" description="Low complexity" evidence="8">
    <location>
        <begin position="287"/>
        <end position="302"/>
    </location>
</feature>
<dbReference type="InterPro" id="IPR012337">
    <property type="entry name" value="RNaseH-like_sf"/>
</dbReference>
<dbReference type="Pfam" id="PF00665">
    <property type="entry name" value="rve"/>
    <property type="match status" value="2"/>
</dbReference>
<gene>
    <name evidence="10" type="ORF">LAZ67_4000015</name>
</gene>
<organism evidence="10 11">
    <name type="scientific">Cordylochernes scorpioides</name>
    <dbReference type="NCBI Taxonomy" id="51811"/>
    <lineage>
        <taxon>Eukaryota</taxon>
        <taxon>Metazoa</taxon>
        <taxon>Ecdysozoa</taxon>
        <taxon>Arthropoda</taxon>
        <taxon>Chelicerata</taxon>
        <taxon>Arachnida</taxon>
        <taxon>Pseudoscorpiones</taxon>
        <taxon>Cheliferoidea</taxon>
        <taxon>Chernetidae</taxon>
        <taxon>Cordylochernes</taxon>
    </lineage>
</organism>
<feature type="compositionally biased region" description="Basic and acidic residues" evidence="8">
    <location>
        <begin position="1220"/>
        <end position="1230"/>
    </location>
</feature>
<dbReference type="PANTHER" id="PTHR37984:SF5">
    <property type="entry name" value="PROTEIN NYNRIN-LIKE"/>
    <property type="match status" value="1"/>
</dbReference>
<dbReference type="InterPro" id="IPR000477">
    <property type="entry name" value="RT_dom"/>
</dbReference>
<dbReference type="Pfam" id="PF00078">
    <property type="entry name" value="RVT_1"/>
    <property type="match status" value="1"/>
</dbReference>
<evidence type="ECO:0000256" key="2">
    <source>
        <dbReference type="ARBA" id="ARBA00022679"/>
    </source>
</evidence>
<feature type="compositionally biased region" description="Polar residues" evidence="8">
    <location>
        <begin position="269"/>
        <end position="286"/>
    </location>
</feature>
<dbReference type="Pfam" id="PF17917">
    <property type="entry name" value="RT_RNaseH"/>
    <property type="match status" value="1"/>
</dbReference>
<dbReference type="EMBL" id="CP092866">
    <property type="protein sequence ID" value="UYV66065.1"/>
    <property type="molecule type" value="Genomic_DNA"/>
</dbReference>
<reference evidence="10 11" key="1">
    <citation type="submission" date="2022-01" db="EMBL/GenBank/DDBJ databases">
        <title>A chromosomal length assembly of Cordylochernes scorpioides.</title>
        <authorList>
            <person name="Zeh D."/>
            <person name="Zeh J."/>
        </authorList>
    </citation>
    <scope>NUCLEOTIDE SEQUENCE [LARGE SCALE GENOMIC DNA]</scope>
    <source>
        <strain evidence="10">IN4F17</strain>
        <tissue evidence="10">Whole Body</tissue>
    </source>
</reference>
<evidence type="ECO:0000256" key="5">
    <source>
        <dbReference type="ARBA" id="ARBA00022759"/>
    </source>
</evidence>
<dbReference type="InterPro" id="IPR043502">
    <property type="entry name" value="DNA/RNA_pol_sf"/>
</dbReference>
<keyword evidence="4" id="KW-0540">Nuclease</keyword>
<dbReference type="Gene3D" id="3.10.10.10">
    <property type="entry name" value="HIV Type 1 Reverse Transcriptase, subunit A, domain 1"/>
    <property type="match status" value="1"/>
</dbReference>
<dbReference type="InterPro" id="IPR043128">
    <property type="entry name" value="Rev_trsase/Diguanyl_cyclase"/>
</dbReference>
<dbReference type="SUPFAM" id="SSF56672">
    <property type="entry name" value="DNA/RNA polymerases"/>
    <property type="match status" value="2"/>
</dbReference>
<feature type="region of interest" description="Disordered" evidence="8">
    <location>
        <begin position="261"/>
        <end position="318"/>
    </location>
</feature>
<evidence type="ECO:0000256" key="3">
    <source>
        <dbReference type="ARBA" id="ARBA00022695"/>
    </source>
</evidence>
<dbReference type="InterPro" id="IPR050951">
    <property type="entry name" value="Retrovirus_Pol_polyprotein"/>
</dbReference>
<name>A0ABY6KEI2_9ARAC</name>
<dbReference type="EC" id="2.7.7.49" evidence="1"/>
<evidence type="ECO:0000313" key="10">
    <source>
        <dbReference type="EMBL" id="UYV66065.1"/>
    </source>
</evidence>
<keyword evidence="3" id="KW-0548">Nucleotidyltransferase</keyword>
<dbReference type="Gene3D" id="3.30.70.270">
    <property type="match status" value="1"/>
</dbReference>
<dbReference type="InterPro" id="IPR041373">
    <property type="entry name" value="RT_RNaseH"/>
</dbReference>
<keyword evidence="2" id="KW-0808">Transferase</keyword>
<proteinExistence type="predicted"/>
<dbReference type="Pfam" id="PF17921">
    <property type="entry name" value="Integrase_H2C2"/>
    <property type="match status" value="2"/>
</dbReference>
<protein>
    <recommendedName>
        <fullName evidence="1">RNA-directed DNA polymerase</fullName>
        <ecNumber evidence="1">2.7.7.49</ecNumber>
    </recommendedName>
</protein>
<feature type="region of interest" description="Disordered" evidence="8">
    <location>
        <begin position="1193"/>
        <end position="1237"/>
    </location>
</feature>
<evidence type="ECO:0000256" key="8">
    <source>
        <dbReference type="SAM" id="MobiDB-lite"/>
    </source>
</evidence>
<feature type="domain" description="Integrase catalytic" evidence="9">
    <location>
        <begin position="1474"/>
        <end position="1632"/>
    </location>
</feature>
<dbReference type="Proteomes" id="UP001235939">
    <property type="component" value="Chromosome 04"/>
</dbReference>
<dbReference type="SUPFAM" id="SSF53098">
    <property type="entry name" value="Ribonuclease H-like"/>
    <property type="match status" value="2"/>
</dbReference>
<dbReference type="PANTHER" id="PTHR37984">
    <property type="entry name" value="PROTEIN CBG26694"/>
    <property type="match status" value="1"/>
</dbReference>
<dbReference type="CDD" id="cd01647">
    <property type="entry name" value="RT_LTR"/>
    <property type="match status" value="1"/>
</dbReference>
<feature type="non-terminal residue" evidence="10">
    <location>
        <position position="1765"/>
    </location>
</feature>